<dbReference type="Proteomes" id="UP001652623">
    <property type="component" value="Chromosome 7"/>
</dbReference>
<evidence type="ECO:0000256" key="2">
    <source>
        <dbReference type="ARBA" id="ARBA00010617"/>
    </source>
</evidence>
<comment type="similarity">
    <text evidence="2 8">Belongs to the cytochrome P450 family.</text>
</comment>
<evidence type="ECO:0000313" key="10">
    <source>
        <dbReference type="RefSeq" id="XP_060675129.1"/>
    </source>
</evidence>
<dbReference type="SUPFAM" id="SSF48264">
    <property type="entry name" value="Cytochrome P450"/>
    <property type="match status" value="1"/>
</dbReference>
<proteinExistence type="inferred from homology"/>
<dbReference type="PROSITE" id="PS00086">
    <property type="entry name" value="CYTOCHROME_P450"/>
    <property type="match status" value="1"/>
</dbReference>
<dbReference type="PRINTS" id="PR00385">
    <property type="entry name" value="P450"/>
</dbReference>
<dbReference type="InterPro" id="IPR001128">
    <property type="entry name" value="Cyt_P450"/>
</dbReference>
<evidence type="ECO:0000256" key="7">
    <source>
        <dbReference type="ARBA" id="ARBA00023033"/>
    </source>
</evidence>
<evidence type="ECO:0000256" key="5">
    <source>
        <dbReference type="ARBA" id="ARBA00023002"/>
    </source>
</evidence>
<comment type="cofactor">
    <cofactor evidence="1">
        <name>heme</name>
        <dbReference type="ChEBI" id="CHEBI:30413"/>
    </cofactor>
</comment>
<dbReference type="GeneID" id="107423884"/>
<keyword evidence="9" id="KW-1185">Reference proteome</keyword>
<dbReference type="CDD" id="cd20618">
    <property type="entry name" value="CYP71_clan"/>
    <property type="match status" value="1"/>
</dbReference>
<organism evidence="9 10">
    <name type="scientific">Ziziphus jujuba</name>
    <name type="common">Chinese jujube</name>
    <name type="synonym">Ziziphus sativa</name>
    <dbReference type="NCBI Taxonomy" id="326968"/>
    <lineage>
        <taxon>Eukaryota</taxon>
        <taxon>Viridiplantae</taxon>
        <taxon>Streptophyta</taxon>
        <taxon>Embryophyta</taxon>
        <taxon>Tracheophyta</taxon>
        <taxon>Spermatophyta</taxon>
        <taxon>Magnoliopsida</taxon>
        <taxon>eudicotyledons</taxon>
        <taxon>Gunneridae</taxon>
        <taxon>Pentapetalae</taxon>
        <taxon>rosids</taxon>
        <taxon>fabids</taxon>
        <taxon>Rosales</taxon>
        <taxon>Rhamnaceae</taxon>
        <taxon>Paliureae</taxon>
        <taxon>Ziziphus</taxon>
    </lineage>
</organism>
<keyword evidence="7 8" id="KW-0503">Monooxygenase</keyword>
<dbReference type="InterPro" id="IPR017972">
    <property type="entry name" value="Cyt_P450_CS"/>
</dbReference>
<dbReference type="RefSeq" id="XP_060675129.1">
    <property type="nucleotide sequence ID" value="XM_060819146.1"/>
</dbReference>
<accession>A0ABM4AEI2</accession>
<evidence type="ECO:0000256" key="6">
    <source>
        <dbReference type="ARBA" id="ARBA00023004"/>
    </source>
</evidence>
<dbReference type="Gene3D" id="1.10.630.10">
    <property type="entry name" value="Cytochrome P450"/>
    <property type="match status" value="1"/>
</dbReference>
<evidence type="ECO:0000256" key="8">
    <source>
        <dbReference type="RuleBase" id="RU000461"/>
    </source>
</evidence>
<evidence type="ECO:0000313" key="9">
    <source>
        <dbReference type="Proteomes" id="UP001652623"/>
    </source>
</evidence>
<dbReference type="PRINTS" id="PR00463">
    <property type="entry name" value="EP450I"/>
</dbReference>
<keyword evidence="4 8" id="KW-0479">Metal-binding</keyword>
<keyword evidence="6 8" id="KW-0408">Iron</keyword>
<keyword evidence="5 8" id="KW-0560">Oxidoreductase</keyword>
<reference evidence="10" key="1">
    <citation type="submission" date="2025-08" db="UniProtKB">
        <authorList>
            <consortium name="RefSeq"/>
        </authorList>
    </citation>
    <scope>IDENTIFICATION</scope>
    <source>
        <tissue evidence="10">Seedling</tissue>
    </source>
</reference>
<protein>
    <submittedName>
        <fullName evidence="10">Flavonoid 3'-monooxygenase-like</fullName>
    </submittedName>
</protein>
<evidence type="ECO:0000256" key="4">
    <source>
        <dbReference type="ARBA" id="ARBA00022723"/>
    </source>
</evidence>
<dbReference type="InterPro" id="IPR036396">
    <property type="entry name" value="Cyt_P450_sf"/>
</dbReference>
<keyword evidence="3 8" id="KW-0349">Heme</keyword>
<evidence type="ECO:0000256" key="1">
    <source>
        <dbReference type="ARBA" id="ARBA00001971"/>
    </source>
</evidence>
<evidence type="ECO:0000256" key="3">
    <source>
        <dbReference type="ARBA" id="ARBA00022617"/>
    </source>
</evidence>
<dbReference type="Pfam" id="PF00067">
    <property type="entry name" value="p450"/>
    <property type="match status" value="1"/>
</dbReference>
<sequence>MDFIYTDFTFKYAPWPAYCLFNITTKATFNSMEISCWDVLALSCFAALAFLFKLVTLLRSGGSNKFPPGPKPWPIIGNMNLIRPPPHRSFHKLSQKYGPLMQLKLGSVPVVIVASAEMAKQFLKDHDHIFCTRPQTAAGKYTGRNYSSFLWAPYGPHWRLWRKICQSELFSSKRLDSYEYIRMEEMKALMSSLYASLGKPIVLEKKLSCFTFSLMSRIVLGKRYFNDSRYNKSTLHVEEFKKMAQEFMKLHGAFNIGDWIPWLEFFDLQGYVRRMKTLVKNFDQFFDFVYDEHKVNREREKDIFEPRNMAGLLLELMDDPNLDVKLTYDSVKALTQDLMVGGIETTSSTLEWAVSELIKHPHLIEKATEELDKVVGRERWVEEKDIPQLPYIDAIMKETMRKHPASAMLPPHAALEDCEIGGFHIQQGSVVLVNTWSLGRDSRFWDCPEEFRPERFLGKEIDVKGNSFELIPFGSGRRICPGYNLALKMVSCGLANLLHGFKWRLPENMKTEDLSMEEGCGASAPRKVPLVAVLDRRLPINLYQNVC</sequence>
<dbReference type="PANTHER" id="PTHR47944">
    <property type="entry name" value="CYTOCHROME P450 98A9"/>
    <property type="match status" value="1"/>
</dbReference>
<gene>
    <name evidence="10" type="primary">LOC107423884</name>
</gene>
<dbReference type="InterPro" id="IPR002401">
    <property type="entry name" value="Cyt_P450_E_grp-I"/>
</dbReference>
<name>A0ABM4AEI2_ZIZJJ</name>
<dbReference type="PANTHER" id="PTHR47944:SF5">
    <property type="entry name" value="CYTOCHROME P450 71A1-LIKE"/>
    <property type="match status" value="1"/>
</dbReference>